<accession>A0A8H7QJW4</accession>
<dbReference type="FunFam" id="3.30.40.10:FF:000388">
    <property type="entry name" value="Putative RING zinc finger domain superfamily protein"/>
    <property type="match status" value="1"/>
</dbReference>
<sequence length="292" mass="32809">MKSNPLWLAFIFYYISFVYASAHVTISNETFEDRSAAFGPRISSNGKIGFMVEPSQDPTGCSVVEPPCSDWIALVKRGGCSFITKVRFMQKSGAIAVVVGDSEHPGWITMYAPGDTSDVTIPSIFLAMKEYNKILHLSKLLDTPMMAILQYDDVVTWPLIDILIIVIVSPCIMLFFIYISWKIRQGVQRKRELAPVSVVSKLTVKIFKANEKDEEPDSCAICLEDYQSGNELRLLPCNHQFHTACVDAWLTTQKKLCPICKRDITCNNNDYTNKKNEITPLLLSSDTADNMV</sequence>
<dbReference type="PROSITE" id="PS50089">
    <property type="entry name" value="ZF_RING_2"/>
    <property type="match status" value="1"/>
</dbReference>
<evidence type="ECO:0000256" key="5">
    <source>
        <dbReference type="ARBA" id="ARBA00022723"/>
    </source>
</evidence>
<evidence type="ECO:0000256" key="8">
    <source>
        <dbReference type="ARBA" id="ARBA00022989"/>
    </source>
</evidence>
<dbReference type="EC" id="2.3.2.27" evidence="3"/>
<organism evidence="14 15">
    <name type="scientific">Mucor plumbeus</name>
    <dbReference type="NCBI Taxonomy" id="97098"/>
    <lineage>
        <taxon>Eukaryota</taxon>
        <taxon>Fungi</taxon>
        <taxon>Fungi incertae sedis</taxon>
        <taxon>Mucoromycota</taxon>
        <taxon>Mucoromycotina</taxon>
        <taxon>Mucoromycetes</taxon>
        <taxon>Mucorales</taxon>
        <taxon>Mucorineae</taxon>
        <taxon>Mucoraceae</taxon>
        <taxon>Mucor</taxon>
    </lineage>
</organism>
<dbReference type="Proteomes" id="UP000650833">
    <property type="component" value="Unassembled WGS sequence"/>
</dbReference>
<dbReference type="InterPro" id="IPR003137">
    <property type="entry name" value="PA_domain"/>
</dbReference>
<comment type="subcellular location">
    <subcellularLocation>
        <location evidence="2">Membrane</location>
        <topology evidence="2">Single-pass membrane protein</topology>
    </subcellularLocation>
</comment>
<dbReference type="Gene3D" id="3.30.40.10">
    <property type="entry name" value="Zinc/RING finger domain, C3HC4 (zinc finger)"/>
    <property type="match status" value="1"/>
</dbReference>
<evidence type="ECO:0000256" key="4">
    <source>
        <dbReference type="ARBA" id="ARBA00022692"/>
    </source>
</evidence>
<evidence type="ECO:0000256" key="7">
    <source>
        <dbReference type="ARBA" id="ARBA00022833"/>
    </source>
</evidence>
<protein>
    <recommendedName>
        <fullName evidence="3">RING-type E3 ubiquitin transferase</fullName>
        <ecNumber evidence="3">2.3.2.27</ecNumber>
    </recommendedName>
</protein>
<dbReference type="Gene3D" id="3.50.30.30">
    <property type="match status" value="1"/>
</dbReference>
<evidence type="ECO:0000259" key="13">
    <source>
        <dbReference type="PROSITE" id="PS50089"/>
    </source>
</evidence>
<dbReference type="GO" id="GO:0016020">
    <property type="term" value="C:membrane"/>
    <property type="evidence" value="ECO:0007669"/>
    <property type="project" value="UniProtKB-SubCell"/>
</dbReference>
<dbReference type="OrthoDB" id="8062037at2759"/>
<keyword evidence="6 10" id="KW-0863">Zinc-finger</keyword>
<keyword evidence="8 11" id="KW-1133">Transmembrane helix</keyword>
<dbReference type="EMBL" id="JAEPRC010000613">
    <property type="protein sequence ID" value="KAG2194039.1"/>
    <property type="molecule type" value="Genomic_DNA"/>
</dbReference>
<evidence type="ECO:0000256" key="2">
    <source>
        <dbReference type="ARBA" id="ARBA00004167"/>
    </source>
</evidence>
<dbReference type="PANTHER" id="PTHR47168">
    <property type="entry name" value="RING ZINC FINGER DOMAIN SUPERFAMILY PROTEIN-RELATED"/>
    <property type="match status" value="1"/>
</dbReference>
<dbReference type="Pfam" id="PF02225">
    <property type="entry name" value="PA"/>
    <property type="match status" value="1"/>
</dbReference>
<evidence type="ECO:0000256" key="6">
    <source>
        <dbReference type="ARBA" id="ARBA00022771"/>
    </source>
</evidence>
<dbReference type="InterPro" id="IPR051653">
    <property type="entry name" value="E3_ligase_sorting_rcpt"/>
</dbReference>
<dbReference type="SUPFAM" id="SSF57850">
    <property type="entry name" value="RING/U-box"/>
    <property type="match status" value="1"/>
</dbReference>
<dbReference type="SUPFAM" id="SSF52025">
    <property type="entry name" value="PA domain"/>
    <property type="match status" value="1"/>
</dbReference>
<dbReference type="AlphaFoldDB" id="A0A8H7QJW4"/>
<dbReference type="SMART" id="SM00184">
    <property type="entry name" value="RING"/>
    <property type="match status" value="1"/>
</dbReference>
<proteinExistence type="predicted"/>
<gene>
    <name evidence="14" type="ORF">INT46_000770</name>
</gene>
<keyword evidence="5" id="KW-0479">Metal-binding</keyword>
<keyword evidence="15" id="KW-1185">Reference proteome</keyword>
<keyword evidence="4 11" id="KW-0812">Transmembrane</keyword>
<feature type="chain" id="PRO_5035003398" description="RING-type E3 ubiquitin transferase" evidence="12">
    <location>
        <begin position="21"/>
        <end position="292"/>
    </location>
</feature>
<dbReference type="InterPro" id="IPR013083">
    <property type="entry name" value="Znf_RING/FYVE/PHD"/>
</dbReference>
<feature type="transmembrane region" description="Helical" evidence="11">
    <location>
        <begin position="155"/>
        <end position="181"/>
    </location>
</feature>
<comment type="caution">
    <text evidence="14">The sequence shown here is derived from an EMBL/GenBank/DDBJ whole genome shotgun (WGS) entry which is preliminary data.</text>
</comment>
<evidence type="ECO:0000313" key="14">
    <source>
        <dbReference type="EMBL" id="KAG2194039.1"/>
    </source>
</evidence>
<dbReference type="GO" id="GO:0008270">
    <property type="term" value="F:zinc ion binding"/>
    <property type="evidence" value="ECO:0007669"/>
    <property type="project" value="UniProtKB-KW"/>
</dbReference>
<comment type="catalytic activity">
    <reaction evidence="1">
        <text>S-ubiquitinyl-[E2 ubiquitin-conjugating enzyme]-L-cysteine + [acceptor protein]-L-lysine = [E2 ubiquitin-conjugating enzyme]-L-cysteine + N(6)-ubiquitinyl-[acceptor protein]-L-lysine.</text>
        <dbReference type="EC" id="2.3.2.27"/>
    </reaction>
</comment>
<keyword evidence="12" id="KW-0732">Signal</keyword>
<evidence type="ECO:0000256" key="3">
    <source>
        <dbReference type="ARBA" id="ARBA00012483"/>
    </source>
</evidence>
<evidence type="ECO:0000256" key="10">
    <source>
        <dbReference type="PROSITE-ProRule" id="PRU00175"/>
    </source>
</evidence>
<dbReference type="Pfam" id="PF13639">
    <property type="entry name" value="zf-RING_2"/>
    <property type="match status" value="1"/>
</dbReference>
<dbReference type="GO" id="GO:0061630">
    <property type="term" value="F:ubiquitin protein ligase activity"/>
    <property type="evidence" value="ECO:0007669"/>
    <property type="project" value="UniProtKB-EC"/>
</dbReference>
<keyword evidence="9 11" id="KW-0472">Membrane</keyword>
<reference evidence="14" key="1">
    <citation type="submission" date="2020-12" db="EMBL/GenBank/DDBJ databases">
        <title>Metabolic potential, ecology and presence of endohyphal bacteria is reflected in genomic diversity of Mucoromycotina.</title>
        <authorList>
            <person name="Muszewska A."/>
            <person name="Okrasinska A."/>
            <person name="Steczkiewicz K."/>
            <person name="Drgas O."/>
            <person name="Orlowska M."/>
            <person name="Perlinska-Lenart U."/>
            <person name="Aleksandrzak-Piekarczyk T."/>
            <person name="Szatraj K."/>
            <person name="Zielenkiewicz U."/>
            <person name="Pilsyk S."/>
            <person name="Malc E."/>
            <person name="Mieczkowski P."/>
            <person name="Kruszewska J.S."/>
            <person name="Biernat P."/>
            <person name="Pawlowska J."/>
        </authorList>
    </citation>
    <scope>NUCLEOTIDE SEQUENCE</scope>
    <source>
        <strain evidence="14">CBS 226.32</strain>
    </source>
</reference>
<evidence type="ECO:0000313" key="15">
    <source>
        <dbReference type="Proteomes" id="UP000650833"/>
    </source>
</evidence>
<name>A0A8H7QJW4_9FUNG</name>
<feature type="signal peptide" evidence="12">
    <location>
        <begin position="1"/>
        <end position="20"/>
    </location>
</feature>
<keyword evidence="7" id="KW-0862">Zinc</keyword>
<dbReference type="InterPro" id="IPR001841">
    <property type="entry name" value="Znf_RING"/>
</dbReference>
<evidence type="ECO:0000256" key="1">
    <source>
        <dbReference type="ARBA" id="ARBA00000900"/>
    </source>
</evidence>
<dbReference type="PANTHER" id="PTHR47168:SF1">
    <property type="entry name" value="OS02G0798600 PROTEIN"/>
    <property type="match status" value="1"/>
</dbReference>
<dbReference type="InterPro" id="IPR046450">
    <property type="entry name" value="PA_dom_sf"/>
</dbReference>
<evidence type="ECO:0000256" key="12">
    <source>
        <dbReference type="SAM" id="SignalP"/>
    </source>
</evidence>
<evidence type="ECO:0000256" key="11">
    <source>
        <dbReference type="SAM" id="Phobius"/>
    </source>
</evidence>
<evidence type="ECO:0000256" key="9">
    <source>
        <dbReference type="ARBA" id="ARBA00023136"/>
    </source>
</evidence>
<feature type="domain" description="RING-type" evidence="13">
    <location>
        <begin position="219"/>
        <end position="261"/>
    </location>
</feature>